<proteinExistence type="predicted"/>
<feature type="domain" description="PEGA" evidence="2">
    <location>
        <begin position="393"/>
        <end position="443"/>
    </location>
</feature>
<evidence type="ECO:0000259" key="2">
    <source>
        <dbReference type="Pfam" id="PF08308"/>
    </source>
</evidence>
<dbReference type="AlphaFoldDB" id="A0A7M3SB29"/>
<organism evidence="3 4">
    <name type="scientific">Anaerocolumna chitinilytica</name>
    <dbReference type="NCBI Taxonomy" id="1727145"/>
    <lineage>
        <taxon>Bacteria</taxon>
        <taxon>Bacillati</taxon>
        <taxon>Bacillota</taxon>
        <taxon>Clostridia</taxon>
        <taxon>Lachnospirales</taxon>
        <taxon>Lachnospiraceae</taxon>
        <taxon>Anaerocolumna</taxon>
    </lineage>
</organism>
<keyword evidence="4" id="KW-1185">Reference proteome</keyword>
<dbReference type="InterPro" id="IPR013229">
    <property type="entry name" value="PEGA"/>
</dbReference>
<dbReference type="EMBL" id="AP023368">
    <property type="protein sequence ID" value="BCK01797.1"/>
    <property type="molecule type" value="Genomic_DNA"/>
</dbReference>
<dbReference type="PANTHER" id="PTHR36194:SF1">
    <property type="entry name" value="S-LAYER-LIKE PROTEIN"/>
    <property type="match status" value="1"/>
</dbReference>
<reference evidence="3 4" key="2">
    <citation type="submission" date="2020-08" db="EMBL/GenBank/DDBJ databases">
        <authorList>
            <person name="Ueki A."/>
            <person name="Tonouchi A."/>
        </authorList>
    </citation>
    <scope>NUCLEOTIDE SEQUENCE [LARGE SCALE GENOMIC DNA]</scope>
    <source>
        <strain evidence="3 4">CTTW</strain>
    </source>
</reference>
<reference evidence="3 4" key="1">
    <citation type="submission" date="2020-08" db="EMBL/GenBank/DDBJ databases">
        <title>Draft genome sequencing of an Anaerocolumna strain isolated from anoxic soil subjected to BSD treatment.</title>
        <authorList>
            <person name="Uek A."/>
            <person name="Tonouchi A."/>
        </authorList>
    </citation>
    <scope>NUCLEOTIDE SEQUENCE [LARGE SCALE GENOMIC DNA]</scope>
    <source>
        <strain evidence="3 4">CTTW</strain>
    </source>
</reference>
<sequence>MIVSLAALLPKSSDENSSYDNGQKTTEDTRMENKKEVTAIITGRDDMMPGFYLRNINDGQDFSLTLTEGSVIMDKYGKNVMADSLKIGDLAEISYDGDSNSIVELKLWDKAWRYEGIQNWSAGPGEGSFTIADRLYQYPDYLFVTREGKKLTLNDLDKSDELMAIGYEKTIYSILVTKGHGTLRFKDYGDFLGGTVYIGKREVLPIIEDMTVTIREGDYDITMEKDGFTGTKSVSVLPGKETEVNMGEFKKPAPQTGKVTFHISPLGAQLYVDDLLVSYDIPIDIEYGDHSIKATLGGYKDYTGTLKVKEEEKDIFIKLVETDNTKEESSAQENSQTGSGKDGTNNSGTNSNSNNNNTGSNSNSTGNGSSDNSTDNGSNTSQTSSKNYIYIQSPDGASVYVNGEFKGIAPVSFPKTTTGQLYITFIQSGYDTKTYTVEVKNDGEDDKLNFPALEASD</sequence>
<evidence type="ECO:0000313" key="4">
    <source>
        <dbReference type="Proteomes" id="UP000515703"/>
    </source>
</evidence>
<evidence type="ECO:0000313" key="3">
    <source>
        <dbReference type="EMBL" id="BCK01797.1"/>
    </source>
</evidence>
<feature type="region of interest" description="Disordered" evidence="1">
    <location>
        <begin position="324"/>
        <end position="383"/>
    </location>
</feature>
<gene>
    <name evidence="3" type="ORF">bsdcttw_48370</name>
</gene>
<dbReference type="Proteomes" id="UP000515703">
    <property type="component" value="Chromosome"/>
</dbReference>
<evidence type="ECO:0000256" key="1">
    <source>
        <dbReference type="SAM" id="MobiDB-lite"/>
    </source>
</evidence>
<protein>
    <recommendedName>
        <fullName evidence="2">PEGA domain-containing protein</fullName>
    </recommendedName>
</protein>
<dbReference type="Pfam" id="PF08308">
    <property type="entry name" value="PEGA"/>
    <property type="match status" value="1"/>
</dbReference>
<feature type="region of interest" description="Disordered" evidence="1">
    <location>
        <begin position="8"/>
        <end position="33"/>
    </location>
</feature>
<dbReference type="KEGG" id="acht:bsdcttw_48370"/>
<feature type="compositionally biased region" description="Low complexity" evidence="1">
    <location>
        <begin position="337"/>
        <end position="383"/>
    </location>
</feature>
<accession>A0A7M3SB29</accession>
<dbReference type="PANTHER" id="PTHR36194">
    <property type="entry name" value="S-LAYER-LIKE PROTEIN"/>
    <property type="match status" value="1"/>
</dbReference>
<name>A0A7M3SB29_9FIRM</name>
<feature type="compositionally biased region" description="Polar residues" evidence="1">
    <location>
        <begin position="15"/>
        <end position="24"/>
    </location>
</feature>